<dbReference type="PROSITE" id="PS51257">
    <property type="entry name" value="PROKAR_LIPOPROTEIN"/>
    <property type="match status" value="1"/>
</dbReference>
<gene>
    <name evidence="3" type="ORF">AVDCRST_MAG88-4089</name>
</gene>
<feature type="region of interest" description="Disordered" evidence="1">
    <location>
        <begin position="65"/>
        <end position="153"/>
    </location>
</feature>
<feature type="chain" id="PRO_5026763865" description="Lipoprotein" evidence="2">
    <location>
        <begin position="31"/>
        <end position="153"/>
    </location>
</feature>
<evidence type="ECO:0000256" key="2">
    <source>
        <dbReference type="SAM" id="SignalP"/>
    </source>
</evidence>
<reference evidence="3" key="1">
    <citation type="submission" date="2020-02" db="EMBL/GenBank/DDBJ databases">
        <authorList>
            <person name="Meier V. D."/>
        </authorList>
    </citation>
    <scope>NUCLEOTIDE SEQUENCE</scope>
    <source>
        <strain evidence="3">AVDCRST_MAG88</strain>
    </source>
</reference>
<sequence length="153" mass="14826">MATDTPRRMRSSAIRIGLVGALAVSLSACGGSRGGAQTVGGDFAGPDEPRSCVDADTEELVPEENCLVPMASPTAGGTGTTGTRPRRYGYRYGGRVDNGRLIGGSTSPSRSSSSSSRPSGGVETGGFGADGGKSGTGGGKSGGSSSSGSSGGS</sequence>
<dbReference type="EMBL" id="CADCWM010001013">
    <property type="protein sequence ID" value="CAA9586899.1"/>
    <property type="molecule type" value="Genomic_DNA"/>
</dbReference>
<feature type="compositionally biased region" description="Gly residues" evidence="1">
    <location>
        <begin position="122"/>
        <end position="142"/>
    </location>
</feature>
<protein>
    <recommendedName>
        <fullName evidence="4">Lipoprotein</fullName>
    </recommendedName>
</protein>
<accession>A0A6J4VSK1</accession>
<organism evidence="3">
    <name type="scientific">uncultured Thermomicrobiales bacterium</name>
    <dbReference type="NCBI Taxonomy" id="1645740"/>
    <lineage>
        <taxon>Bacteria</taxon>
        <taxon>Pseudomonadati</taxon>
        <taxon>Thermomicrobiota</taxon>
        <taxon>Thermomicrobia</taxon>
        <taxon>Thermomicrobiales</taxon>
        <taxon>environmental samples</taxon>
    </lineage>
</organism>
<evidence type="ECO:0008006" key="4">
    <source>
        <dbReference type="Google" id="ProtNLM"/>
    </source>
</evidence>
<feature type="signal peptide" evidence="2">
    <location>
        <begin position="1"/>
        <end position="30"/>
    </location>
</feature>
<name>A0A6J4VSK1_9BACT</name>
<proteinExistence type="predicted"/>
<feature type="compositionally biased region" description="Low complexity" evidence="1">
    <location>
        <begin position="143"/>
        <end position="153"/>
    </location>
</feature>
<evidence type="ECO:0000313" key="3">
    <source>
        <dbReference type="EMBL" id="CAA9586899.1"/>
    </source>
</evidence>
<dbReference type="AlphaFoldDB" id="A0A6J4VSK1"/>
<feature type="compositionally biased region" description="Low complexity" evidence="1">
    <location>
        <begin position="103"/>
        <end position="121"/>
    </location>
</feature>
<evidence type="ECO:0000256" key="1">
    <source>
        <dbReference type="SAM" id="MobiDB-lite"/>
    </source>
</evidence>
<keyword evidence="2" id="KW-0732">Signal</keyword>